<evidence type="ECO:0000259" key="13">
    <source>
        <dbReference type="Pfam" id="PF22947"/>
    </source>
</evidence>
<accession>A0ABP1QEG3</accession>
<dbReference type="Gene3D" id="3.90.740.10">
    <property type="entry name" value="Valyl/Leucyl/Isoleucyl-tRNA synthetase, editing domain"/>
    <property type="match status" value="1"/>
</dbReference>
<keyword evidence="4" id="KW-0547">Nucleotide-binding</keyword>
<dbReference type="SUPFAM" id="SSF47323">
    <property type="entry name" value="Anticodon-binding domain of a subclass of class I aminoacyl-tRNA synthetases"/>
    <property type="match status" value="1"/>
</dbReference>
<dbReference type="PANTHER" id="PTHR45794">
    <property type="entry name" value="LEUCYL-TRNA SYNTHETASE"/>
    <property type="match status" value="1"/>
</dbReference>
<evidence type="ECO:0000256" key="1">
    <source>
        <dbReference type="ARBA" id="ARBA00005594"/>
    </source>
</evidence>
<dbReference type="InterPro" id="IPR004493">
    <property type="entry name" value="Leu-tRNA-synth_Ia_arc/euk"/>
</dbReference>
<proteinExistence type="inferred from homology"/>
<dbReference type="EC" id="6.1.1.4" evidence="2"/>
<keyword evidence="5" id="KW-0067">ATP-binding</keyword>
<dbReference type="Pfam" id="PF22947">
    <property type="entry name" value="ULD_3"/>
    <property type="match status" value="1"/>
</dbReference>
<keyword evidence="3" id="KW-0436">Ligase</keyword>
<dbReference type="InterPro" id="IPR015413">
    <property type="entry name" value="Methionyl/Leucyl_tRNA_Synth"/>
</dbReference>
<evidence type="ECO:0000256" key="5">
    <source>
        <dbReference type="ARBA" id="ARBA00022840"/>
    </source>
</evidence>
<comment type="similarity">
    <text evidence="1">Belongs to the class-I aminoacyl-tRNA synthetase family.</text>
</comment>
<evidence type="ECO:0000313" key="15">
    <source>
        <dbReference type="EMBL" id="CAL8096847.1"/>
    </source>
</evidence>
<dbReference type="Pfam" id="PF09334">
    <property type="entry name" value="tRNA-synt_1g"/>
    <property type="match status" value="1"/>
</dbReference>
<dbReference type="InterPro" id="IPR054509">
    <property type="entry name" value="LARS1_ULD"/>
</dbReference>
<dbReference type="InterPro" id="IPR002300">
    <property type="entry name" value="aa-tRNA-synth_Ia"/>
</dbReference>
<evidence type="ECO:0000256" key="9">
    <source>
        <dbReference type="SAM" id="MobiDB-lite"/>
    </source>
</evidence>
<feature type="domain" description="Leucine--tRNA ligase RagD-binding" evidence="14">
    <location>
        <begin position="976"/>
        <end position="1047"/>
    </location>
</feature>
<dbReference type="Pfam" id="PF24810">
    <property type="entry name" value="RBD_LARS1"/>
    <property type="match status" value="1"/>
</dbReference>
<evidence type="ECO:0000259" key="10">
    <source>
        <dbReference type="Pfam" id="PF00133"/>
    </source>
</evidence>
<keyword evidence="6" id="KW-0648">Protein biosynthesis</keyword>
<evidence type="ECO:0000259" key="12">
    <source>
        <dbReference type="Pfam" id="PF09334"/>
    </source>
</evidence>
<evidence type="ECO:0000256" key="3">
    <source>
        <dbReference type="ARBA" id="ARBA00022598"/>
    </source>
</evidence>
<evidence type="ECO:0000256" key="6">
    <source>
        <dbReference type="ARBA" id="ARBA00022917"/>
    </source>
</evidence>
<dbReference type="Pfam" id="PF00133">
    <property type="entry name" value="tRNA-synt_1"/>
    <property type="match status" value="1"/>
</dbReference>
<comment type="caution">
    <text evidence="15">The sequence shown here is derived from an EMBL/GenBank/DDBJ whole genome shotgun (WGS) entry which is preliminary data.</text>
</comment>
<evidence type="ECO:0000259" key="11">
    <source>
        <dbReference type="Pfam" id="PF08264"/>
    </source>
</evidence>
<dbReference type="Pfam" id="PF08264">
    <property type="entry name" value="Anticodon_1"/>
    <property type="match status" value="1"/>
</dbReference>
<keyword evidence="16" id="KW-1185">Reference proteome</keyword>
<protein>
    <recommendedName>
        <fullName evidence="2">leucine--tRNA ligase</fullName>
        <ecNumber evidence="2">6.1.1.4</ecNumber>
    </recommendedName>
    <alternativeName>
        <fullName evidence="8">Leucyl-tRNA synthetase</fullName>
    </alternativeName>
</protein>
<evidence type="ECO:0000259" key="14">
    <source>
        <dbReference type="Pfam" id="PF24810"/>
    </source>
</evidence>
<evidence type="ECO:0000256" key="4">
    <source>
        <dbReference type="ARBA" id="ARBA00022741"/>
    </source>
</evidence>
<feature type="compositionally biased region" description="Acidic residues" evidence="9">
    <location>
        <begin position="152"/>
        <end position="164"/>
    </location>
</feature>
<feature type="compositionally biased region" description="Polar residues" evidence="9">
    <location>
        <begin position="57"/>
        <end position="66"/>
    </location>
</feature>
<evidence type="ECO:0000256" key="2">
    <source>
        <dbReference type="ARBA" id="ARBA00013164"/>
    </source>
</evidence>
<name>A0ABP1QEG3_9HEXA</name>
<feature type="domain" description="Methionyl/Leucyl tRNA synthetase" evidence="12">
    <location>
        <begin position="693"/>
        <end position="789"/>
    </location>
</feature>
<dbReference type="Gene3D" id="3.40.50.620">
    <property type="entry name" value="HUPs"/>
    <property type="match status" value="1"/>
</dbReference>
<dbReference type="InterPro" id="IPR013155">
    <property type="entry name" value="M/V/L/I-tRNA-synth_anticd-bd"/>
</dbReference>
<dbReference type="SUPFAM" id="SSF52374">
    <property type="entry name" value="Nucleotidylyl transferase"/>
    <property type="match status" value="1"/>
</dbReference>
<keyword evidence="7" id="KW-0030">Aminoacyl-tRNA synthetase</keyword>
<sequence length="1219" mass="139576">MSTAKLDYLKKIEVEVQKRWEEQNLGQVNAPEPVAAQSPPQAETKSSKKNKRKKSSGQQPATTPSAESVPVFGADKKKFFCCFPYPYMNGRLHLGHTFSLSKCEFTARYKLLQGYNVLFPFGFHCTGMPIKACADKLKREIELYGNPPVFPDDDGVGETQEEEPVELKIGQDKSKGKKSKAVAKAGSSKWQWDIMLSLGISEELIPNFAEDKYWLNFFPHHAVDDLKKMGLYVDWRRSFITTDVNPVYDSFIRWQFNLLYKKQKIQYGKRYCIFSPKDNQPCMDHDRSTGEGVAPQEYTLVKLKLEQPYPKTLAKLKLKDQVYLVPATLRPETMYGQTNCWIHPDIEYILVQTKENGIFVCSRRSARNMAYQGILASEKVEPIATIRGDEFIGCGVSSALSHYPKFYVLPLFSIKEDKGTGVVTSVPAEAPDDYVAWKDLVNNKALRDRFNIPLENVEKFQPVAMCTNEELGEFPAVKVCDEMGITSPNDKERLRTAKEKVYLKGFYEARMSVGEHKGSKVQDVKKSIQTTIIKDSNGVKYMEPEKEVISRSADECVVALCNQWFLTYGDEEWKGIARNALAKMNLYHDEVRRNFEATLDWLQEHACSRTYGLGTKLPWDPQWLIESLSDSTIYMAYYTIKHILEGLPYIPGKLSVDPKLLTDEVWNYIFFLDAPFPDKCGIDQKVLNRCRREFQYWYPVDLRVSGKDLVQNHLTYYIYNHCAVWDTQPDKWPQGIRANGHLLLNSEKMSKSTGNFMTLTESIDRFGADAMRFALADSGDSIEDANFVVTVADSTILRLYTFLEWAKKLIETKDTYRVVADTDYQFQDSYFENKMIQLTDETESNYEQILFKEAVKTGFFEMLIARDQYREICGGESRMKYDLLLQFIQLQAILISPVCPHMADYIWTSILNLNGGIQAMRWPNKRKMDLTMLKSADYFFDTVKMFRSRLTQFMTSSTKKGKQPAVEPPTNAVIWVAKSYPEWQTIILNHLATEYKGGNVPENSKLAAHFAKISELKKYQKKVMPFVQKVKSRVEVVGAEKGLQQTLEFDEIACLNSNSSYLSSTLEIERLSIMATESTEDDKIKQECCPGTPYITFGYSPRKFVKIANPQPLSGLISLDTYVLNEESVGKLKERLTKERHLQGRKVNLYRYKDPILGPRKIPVPNILSTGRLVGVNDNDVFTFVDESLELKLLTKENGKQNEIELGNELLYIVGDAPI</sequence>
<dbReference type="InterPro" id="IPR009008">
    <property type="entry name" value="Val/Leu/Ile-tRNA-synth_edit"/>
</dbReference>
<evidence type="ECO:0000256" key="8">
    <source>
        <dbReference type="ARBA" id="ARBA00030520"/>
    </source>
</evidence>
<feature type="region of interest" description="Disordered" evidence="9">
    <location>
        <begin position="22"/>
        <end position="68"/>
    </location>
</feature>
<dbReference type="SUPFAM" id="SSF50677">
    <property type="entry name" value="ValRS/IleRS/LeuRS editing domain"/>
    <property type="match status" value="1"/>
</dbReference>
<dbReference type="EMBL" id="CAXLJM020000028">
    <property type="protein sequence ID" value="CAL8096847.1"/>
    <property type="molecule type" value="Genomic_DNA"/>
</dbReference>
<dbReference type="PANTHER" id="PTHR45794:SF1">
    <property type="entry name" value="LEUCINE--TRNA LIGASE, CYTOPLASMIC"/>
    <property type="match status" value="1"/>
</dbReference>
<dbReference type="InterPro" id="IPR055416">
    <property type="entry name" value="RBD_LARS1"/>
</dbReference>
<feature type="region of interest" description="Disordered" evidence="9">
    <location>
        <begin position="152"/>
        <end position="173"/>
    </location>
</feature>
<evidence type="ECO:0000313" key="16">
    <source>
        <dbReference type="Proteomes" id="UP001642540"/>
    </source>
</evidence>
<organism evidence="15 16">
    <name type="scientific">Orchesella dallaii</name>
    <dbReference type="NCBI Taxonomy" id="48710"/>
    <lineage>
        <taxon>Eukaryota</taxon>
        <taxon>Metazoa</taxon>
        <taxon>Ecdysozoa</taxon>
        <taxon>Arthropoda</taxon>
        <taxon>Hexapoda</taxon>
        <taxon>Collembola</taxon>
        <taxon>Entomobryomorpha</taxon>
        <taxon>Entomobryoidea</taxon>
        <taxon>Orchesellidae</taxon>
        <taxon>Orchesellinae</taxon>
        <taxon>Orchesella</taxon>
    </lineage>
</organism>
<feature type="domain" description="Aminoacyl-tRNA synthetase class Ia" evidence="10">
    <location>
        <begin position="75"/>
        <end position="136"/>
    </location>
</feature>
<dbReference type="Gene3D" id="1.10.730.10">
    <property type="entry name" value="Isoleucyl-tRNA Synthetase, Domain 1"/>
    <property type="match status" value="1"/>
</dbReference>
<gene>
    <name evidence="15" type="ORF">ODALV1_LOCUS9467</name>
</gene>
<reference evidence="15 16" key="1">
    <citation type="submission" date="2024-08" db="EMBL/GenBank/DDBJ databases">
        <authorList>
            <person name="Cucini C."/>
            <person name="Frati F."/>
        </authorList>
    </citation>
    <scope>NUCLEOTIDE SEQUENCE [LARGE SCALE GENOMIC DNA]</scope>
</reference>
<dbReference type="NCBIfam" id="TIGR00395">
    <property type="entry name" value="leuS_arch"/>
    <property type="match status" value="1"/>
</dbReference>
<evidence type="ECO:0000256" key="7">
    <source>
        <dbReference type="ARBA" id="ARBA00023146"/>
    </source>
</evidence>
<dbReference type="Proteomes" id="UP001642540">
    <property type="component" value="Unassembled WGS sequence"/>
</dbReference>
<dbReference type="InterPro" id="IPR009080">
    <property type="entry name" value="tRNAsynth_Ia_anticodon-bd"/>
</dbReference>
<feature type="domain" description="Leucine--tRNA ligase ubiquitin-like" evidence="13">
    <location>
        <begin position="1101"/>
        <end position="1214"/>
    </location>
</feature>
<feature type="domain" description="Methionyl/Valyl/Leucyl/Isoleucyl-tRNA synthetase anticodon-binding" evidence="11">
    <location>
        <begin position="828"/>
        <end position="948"/>
    </location>
</feature>
<dbReference type="InterPro" id="IPR014729">
    <property type="entry name" value="Rossmann-like_a/b/a_fold"/>
</dbReference>